<keyword evidence="1" id="KW-0812">Transmembrane</keyword>
<organism evidence="2 3">
    <name type="scientific">Acidiplasma cupricumulans</name>
    <dbReference type="NCBI Taxonomy" id="312540"/>
    <lineage>
        <taxon>Archaea</taxon>
        <taxon>Methanobacteriati</taxon>
        <taxon>Thermoplasmatota</taxon>
        <taxon>Thermoplasmata</taxon>
        <taxon>Thermoplasmatales</taxon>
        <taxon>Ferroplasmaceae</taxon>
        <taxon>Acidiplasma</taxon>
    </lineage>
</organism>
<sequence>IRYFNNIYDNFVIIFVTYYFYFLWLYSFMIIEDYRRITCGGDPFNYLIGSLKGLYFDIYTNDEVKLILDSNRFNYDIEKFIKILDYTGFNLIEYKKNEDIELRIRKI</sequence>
<dbReference type="EMBL" id="LKBH01000154">
    <property type="protein sequence ID" value="KQB35323.1"/>
    <property type="molecule type" value="Genomic_DNA"/>
</dbReference>
<evidence type="ECO:0000256" key="1">
    <source>
        <dbReference type="SAM" id="Phobius"/>
    </source>
</evidence>
<feature type="transmembrane region" description="Helical" evidence="1">
    <location>
        <begin position="12"/>
        <end position="31"/>
    </location>
</feature>
<accession>A0A0Q0VP07</accession>
<keyword evidence="1" id="KW-0472">Membrane</keyword>
<keyword evidence="3" id="KW-1185">Reference proteome</keyword>
<comment type="caution">
    <text evidence="2">The sequence shown here is derived from an EMBL/GenBank/DDBJ whole genome shotgun (WGS) entry which is preliminary data.</text>
</comment>
<proteinExistence type="predicted"/>
<evidence type="ECO:0000313" key="2">
    <source>
        <dbReference type="EMBL" id="KQB35323.1"/>
    </source>
</evidence>
<reference evidence="2 3" key="1">
    <citation type="submission" date="2015-09" db="EMBL/GenBank/DDBJ databases">
        <title>Heavy metals and arsenic resistance mechanisms in polyextremophilic archaea of the family Ferroplasmaceae.</title>
        <authorList>
            <person name="Bulaev A.G."/>
            <person name="Kanygina A.V."/>
        </authorList>
    </citation>
    <scope>NUCLEOTIDE SEQUENCE [LARGE SCALE GENOMIC DNA]</scope>
    <source>
        <strain evidence="2 3">BH2</strain>
    </source>
</reference>
<evidence type="ECO:0000313" key="3">
    <source>
        <dbReference type="Proteomes" id="UP000050301"/>
    </source>
</evidence>
<protein>
    <submittedName>
        <fullName evidence="2">Uncharacterized protein</fullName>
    </submittedName>
</protein>
<dbReference type="RefSeq" id="WP_055040953.1">
    <property type="nucleotide sequence ID" value="NZ_LKBH01000154.1"/>
</dbReference>
<feature type="non-terminal residue" evidence="2">
    <location>
        <position position="1"/>
    </location>
</feature>
<dbReference type="InParanoid" id="A0A0Q0VP07"/>
<dbReference type="Proteomes" id="UP000050301">
    <property type="component" value="Unassembled WGS sequence"/>
</dbReference>
<name>A0A0Q0VP07_9ARCH</name>
<dbReference type="AlphaFoldDB" id="A0A0Q0VP07"/>
<gene>
    <name evidence="2" type="ORF">AOG55_07130</name>
</gene>
<keyword evidence="1" id="KW-1133">Transmembrane helix</keyword>